<dbReference type="EMBL" id="SDKK01000036">
    <property type="protein sequence ID" value="TYC51932.1"/>
    <property type="molecule type" value="Genomic_DNA"/>
</dbReference>
<protein>
    <submittedName>
        <fullName evidence="3">PEP-CTERM sorting domain-containing protein</fullName>
    </submittedName>
</protein>
<feature type="chain" id="PRO_5025469325" evidence="1">
    <location>
        <begin position="29"/>
        <end position="210"/>
    </location>
</feature>
<feature type="domain" description="Ice-binding protein C-terminal" evidence="2">
    <location>
        <begin position="184"/>
        <end position="207"/>
    </location>
</feature>
<feature type="signal peptide" evidence="1">
    <location>
        <begin position="1"/>
        <end position="28"/>
    </location>
</feature>
<keyword evidence="1" id="KW-0732">Signal</keyword>
<dbReference type="AlphaFoldDB" id="A0A6C2CE93"/>
<evidence type="ECO:0000313" key="4">
    <source>
        <dbReference type="Proteomes" id="UP000389128"/>
    </source>
</evidence>
<reference evidence="3 4" key="1">
    <citation type="submission" date="2019-01" db="EMBL/GenBank/DDBJ databases">
        <title>Zoogloea oleivorans genome sequencing and assembly.</title>
        <authorList>
            <person name="Tancsics A."/>
            <person name="Farkas M."/>
            <person name="Kriszt B."/>
            <person name="Maroti G."/>
            <person name="Horvath B."/>
        </authorList>
    </citation>
    <scope>NUCLEOTIDE SEQUENCE [LARGE SCALE GENOMIC DNA]</scope>
    <source>
        <strain evidence="3 4">Buc</strain>
    </source>
</reference>
<dbReference type="Proteomes" id="UP000389128">
    <property type="component" value="Unassembled WGS sequence"/>
</dbReference>
<dbReference type="NCBIfam" id="TIGR02595">
    <property type="entry name" value="PEP_CTERM"/>
    <property type="match status" value="1"/>
</dbReference>
<proteinExistence type="predicted"/>
<name>A0A6C2CE93_9RHOO</name>
<dbReference type="Pfam" id="PF07589">
    <property type="entry name" value="PEP-CTERM"/>
    <property type="match status" value="1"/>
</dbReference>
<comment type="caution">
    <text evidence="3">The sequence shown here is derived from an EMBL/GenBank/DDBJ whole genome shotgun (WGS) entry which is preliminary data.</text>
</comment>
<keyword evidence="4" id="KW-1185">Reference proteome</keyword>
<organism evidence="3 4">
    <name type="scientific">Zoogloea oleivorans</name>
    <dbReference type="NCBI Taxonomy" id="1552750"/>
    <lineage>
        <taxon>Bacteria</taxon>
        <taxon>Pseudomonadati</taxon>
        <taxon>Pseudomonadota</taxon>
        <taxon>Betaproteobacteria</taxon>
        <taxon>Rhodocyclales</taxon>
        <taxon>Zoogloeaceae</taxon>
        <taxon>Zoogloea</taxon>
    </lineage>
</organism>
<evidence type="ECO:0000259" key="2">
    <source>
        <dbReference type="Pfam" id="PF07589"/>
    </source>
</evidence>
<evidence type="ECO:0000256" key="1">
    <source>
        <dbReference type="SAM" id="SignalP"/>
    </source>
</evidence>
<evidence type="ECO:0000313" key="3">
    <source>
        <dbReference type="EMBL" id="TYC51932.1"/>
    </source>
</evidence>
<sequence>MKKRPGLIRRTLTTMLIATAGIAGSAQASIVNLEGVTSCYDLDCNNVQGFDFSFFAAGWGVSDDGNNYFNRNGRSASEGLVGARGARDATSTLYVSMTQSGGGAFDLGQLDMATGYSGFAGNAMIEVIGSLSGGGQISELIEVSSAWNTFFLTGFTGVTEVTFLTRNAVAGVSIDNLNSEGRGTVPEPGSLALIGLGLAGLIERRRRKSA</sequence>
<dbReference type="InterPro" id="IPR013424">
    <property type="entry name" value="Ice-binding_C"/>
</dbReference>
<gene>
    <name evidence="3" type="ORF">ETQ85_23510</name>
</gene>
<accession>A0A6C2CE93</accession>